<dbReference type="InterPro" id="IPR000477">
    <property type="entry name" value="RT_dom"/>
</dbReference>
<dbReference type="Proteomes" id="UP000663872">
    <property type="component" value="Unassembled WGS sequence"/>
</dbReference>
<dbReference type="PANTHER" id="PTHR36688">
    <property type="entry name" value="ENDO/EXONUCLEASE/PHOSPHATASE DOMAIN-CONTAINING PROTEIN"/>
    <property type="match status" value="1"/>
</dbReference>
<feature type="compositionally biased region" description="Polar residues" evidence="1">
    <location>
        <begin position="60"/>
        <end position="73"/>
    </location>
</feature>
<dbReference type="Pfam" id="PF14529">
    <property type="entry name" value="Exo_endo_phos_2"/>
    <property type="match status" value="1"/>
</dbReference>
<dbReference type="SUPFAM" id="SSF56672">
    <property type="entry name" value="DNA/RNA polymerases"/>
    <property type="match status" value="1"/>
</dbReference>
<dbReference type="InterPro" id="IPR005135">
    <property type="entry name" value="Endo/exonuclease/phosphatase"/>
</dbReference>
<feature type="region of interest" description="Disordered" evidence="1">
    <location>
        <begin position="398"/>
        <end position="429"/>
    </location>
</feature>
<comment type="caution">
    <text evidence="3">The sequence shown here is derived from an EMBL/GenBank/DDBJ whole genome shotgun (WGS) entry which is preliminary data.</text>
</comment>
<feature type="region of interest" description="Disordered" evidence="1">
    <location>
        <begin position="60"/>
        <end position="112"/>
    </location>
</feature>
<dbReference type="PANTHER" id="PTHR36688:SF2">
    <property type="entry name" value="ENDONUCLEASE_EXONUCLEASE_PHOSPHATASE DOMAIN-CONTAINING PROTEIN"/>
    <property type="match status" value="1"/>
</dbReference>
<dbReference type="SUPFAM" id="SSF56219">
    <property type="entry name" value="DNase I-like"/>
    <property type="match status" value="1"/>
</dbReference>
<evidence type="ECO:0000313" key="4">
    <source>
        <dbReference type="Proteomes" id="UP000663872"/>
    </source>
</evidence>
<dbReference type="GO" id="GO:0003824">
    <property type="term" value="F:catalytic activity"/>
    <property type="evidence" value="ECO:0007669"/>
    <property type="project" value="InterPro"/>
</dbReference>
<dbReference type="CDD" id="cd01650">
    <property type="entry name" value="RT_nLTR_like"/>
    <property type="match status" value="1"/>
</dbReference>
<name>A0A818C7S7_9BILA</name>
<evidence type="ECO:0000259" key="2">
    <source>
        <dbReference type="PROSITE" id="PS50878"/>
    </source>
</evidence>
<feature type="domain" description="Reverse transcriptase" evidence="2">
    <location>
        <begin position="1111"/>
        <end position="1387"/>
    </location>
</feature>
<protein>
    <recommendedName>
        <fullName evidence="2">Reverse transcriptase domain-containing protein</fullName>
    </recommendedName>
</protein>
<gene>
    <name evidence="3" type="ORF">GRG538_LOCUS12481</name>
</gene>
<accession>A0A818C7S7</accession>
<evidence type="ECO:0000256" key="1">
    <source>
        <dbReference type="SAM" id="MobiDB-lite"/>
    </source>
</evidence>
<sequence length="1559" mass="180783">MAKAINNYPKNDHHPFGNDCEILEQGSSNVQVDRISRFLLECPEAASSVHKYLQKNYAKSNQQQQFVQPVNSTPKRDRPLDESGGSINNGREHRKYPRKEPQQSSSPMLSDERQYQEINQATTTNRKRISLNQLKHAVSSNLPCFFIEFTSNADRNSIPTAIHASDLIFKELQSKGVLINRFTLVGWSGKKLKLGVNNKEDYAILVSTDNWPTKINGIDIVVVKPKYIPDSFALVVRYVPRDLEENFVSNEIQRTIASADRIKRIHYSYQRRTDDHRFDVKDYSEYNAVLQLGRIAIGHSWLSITKFYPGNRLTYCTRCWRIGHLRNTCNAESKCRICLENLNIDTPHMCNNEPKCAQCDGKHHSLDSQCQVLKEYKDQLKEDVEDAIQKGLLQRFSPQEKSPSFERREQDFPPLTASDNHSNGKWNTALPRTTVESNKLRASYTDKTIDSINDNLAKIIDSNKRLENKVDLLSSSMKTVTLDTQLHKAVLADTINIMKDFMQYVIPASLTASKNERSSLVQVANEYYNRLHVASSRLINGYQLNQLNHQVQLMSTSLHSSTVQTGQQSASKYNSTENANPRDEAMHQLEFWNFSPKDQKLVLSLLDEWYTGRTLNTVVEQWENVGTAPFKIQKEYIKILCYNVEGWGTRALEAIDLMYNIQASICIFTEVGELWNTCRSPHFNTFYQKGTNKNGGVCIAVGKHLKATRIEVNIPNTVVIDIAGLSEPVRIIGIYWPTSQQRDLDEILSYVVEGTILSGDFNATVKEWNSPVTDKRGAHVKEWINESNLNYIPSMSNSSKRSLRNIDLSFSNMSTISSETLFFGTSDHWPIVLSCENIFFDTNSFFPHTNWKAFEAVITLLQTFWMEEQKKNSADEWYKQYIRFIAAVKNRVTHWKERDKYKPSLPADIIEKLKEIRKRDNIKKKRWWSQIAPLPNRHEGVFSEETWVLLRTLTRESRFDIAKYKTAQWQNFLANIQTSYDKSDKAFLTHLSRIYKSRTLPFYKLSDGTKIISTQQEITNELYQYYSEQFKASALDCSNEHAVQIDSEYKELLNKLAISRDKVEKTSTWEITQLIKTLKPKKSAGFDLVSNFIIKKLPPSYIECLANCFNTWLNECRYPEDWKIAKIITLNKLKSGIPKCEQTRPISLLATHSKLFEKVLLLRIRHWAETNRLVPLEQSGFRPKCLLPTRVLSIYQEVKNNMAANIPTLALYVDYQKAYDRVWHAALLCKLERMGMPRNLLKMTGSWLKDRRAYVEYGEISSKIFNINIGLPQGSSLSPYLFIVFHSDLTNYLGAHSCHLFADDLCVLIRPPIMKNLGPMIEYLEKEGTRLCNQVFTYSKKWKQPLNVSKTVVQLFHTQVKRPIVNVTIDGNKIELVKEFKYLGFTWTDKLSLKPTVEKSIGNIQRSLGKLKWMKSGREMSCKALRQCFFAYTFPHFAWLFPLFPLLPESQQNILQQKFRVGLRLVHRCSFVSAHNLFNVTSEQPLEFYIKKYIQRRLKTMFTTYRGSSLFYEDIFGWDNFCKRKNDRLGHFFCSRRVRQLKDRHESFLLKWLSFVDAN</sequence>
<feature type="compositionally biased region" description="Polar residues" evidence="1">
    <location>
        <begin position="417"/>
        <end position="429"/>
    </location>
</feature>
<proteinExistence type="predicted"/>
<dbReference type="Pfam" id="PF00078">
    <property type="entry name" value="RVT_1"/>
    <property type="match status" value="1"/>
</dbReference>
<dbReference type="EMBL" id="CAJNYT010001771">
    <property type="protein sequence ID" value="CAF3428947.1"/>
    <property type="molecule type" value="Genomic_DNA"/>
</dbReference>
<dbReference type="InterPro" id="IPR052560">
    <property type="entry name" value="RdDP_mobile_element"/>
</dbReference>
<dbReference type="PROSITE" id="PS50878">
    <property type="entry name" value="RT_POL"/>
    <property type="match status" value="1"/>
</dbReference>
<dbReference type="InterPro" id="IPR043502">
    <property type="entry name" value="DNA/RNA_pol_sf"/>
</dbReference>
<reference evidence="3" key="1">
    <citation type="submission" date="2021-02" db="EMBL/GenBank/DDBJ databases">
        <authorList>
            <person name="Nowell W R."/>
        </authorList>
    </citation>
    <scope>NUCLEOTIDE SEQUENCE</scope>
</reference>
<dbReference type="Gene3D" id="3.60.10.10">
    <property type="entry name" value="Endonuclease/exonuclease/phosphatase"/>
    <property type="match status" value="1"/>
</dbReference>
<dbReference type="InterPro" id="IPR036691">
    <property type="entry name" value="Endo/exonu/phosph_ase_sf"/>
</dbReference>
<evidence type="ECO:0000313" key="3">
    <source>
        <dbReference type="EMBL" id="CAF3428947.1"/>
    </source>
</evidence>
<organism evidence="3 4">
    <name type="scientific">Rotaria socialis</name>
    <dbReference type="NCBI Taxonomy" id="392032"/>
    <lineage>
        <taxon>Eukaryota</taxon>
        <taxon>Metazoa</taxon>
        <taxon>Spiralia</taxon>
        <taxon>Gnathifera</taxon>
        <taxon>Rotifera</taxon>
        <taxon>Eurotatoria</taxon>
        <taxon>Bdelloidea</taxon>
        <taxon>Philodinida</taxon>
        <taxon>Philodinidae</taxon>
        <taxon>Rotaria</taxon>
    </lineage>
</organism>